<gene>
    <name evidence="2" type="ORF">TELCIR_23037</name>
</gene>
<dbReference type="Gene3D" id="1.25.10.10">
    <property type="entry name" value="Leucine-rich Repeat Variant"/>
    <property type="match status" value="1"/>
</dbReference>
<evidence type="ECO:0000256" key="1">
    <source>
        <dbReference type="SAM" id="MobiDB-lite"/>
    </source>
</evidence>
<evidence type="ECO:0000313" key="3">
    <source>
        <dbReference type="Proteomes" id="UP000230423"/>
    </source>
</evidence>
<dbReference type="OrthoDB" id="10541302at2759"/>
<sequence length="152" mass="16196">MFRMLLEKVVVAELASLQNMTTLEDKRIIAIGVANMLADATNYVGDQYGPLAIGAAQLIEAPSASDRPVLSPEEEQASMYNAEGEFTNPYCRLSYAPRADPLAPEITNFKTLGKCVPPVLGPAQQGTGMRGPASVELDFGGSGLQVRQVPTP</sequence>
<dbReference type="InterPro" id="IPR011989">
    <property type="entry name" value="ARM-like"/>
</dbReference>
<evidence type="ECO:0000313" key="2">
    <source>
        <dbReference type="EMBL" id="PIO55575.1"/>
    </source>
</evidence>
<protein>
    <submittedName>
        <fullName evidence="2">Uncharacterized protein</fullName>
    </submittedName>
</protein>
<dbReference type="EMBL" id="KZ385294">
    <property type="protein sequence ID" value="PIO55575.1"/>
    <property type="molecule type" value="Genomic_DNA"/>
</dbReference>
<proteinExistence type="predicted"/>
<name>A0A2G9TCB4_TELCI</name>
<organism evidence="2 3">
    <name type="scientific">Teladorsagia circumcincta</name>
    <name type="common">Brown stomach worm</name>
    <name type="synonym">Ostertagia circumcincta</name>
    <dbReference type="NCBI Taxonomy" id="45464"/>
    <lineage>
        <taxon>Eukaryota</taxon>
        <taxon>Metazoa</taxon>
        <taxon>Ecdysozoa</taxon>
        <taxon>Nematoda</taxon>
        <taxon>Chromadorea</taxon>
        <taxon>Rhabditida</taxon>
        <taxon>Rhabditina</taxon>
        <taxon>Rhabditomorpha</taxon>
        <taxon>Strongyloidea</taxon>
        <taxon>Trichostrongylidae</taxon>
        <taxon>Teladorsagia</taxon>
    </lineage>
</organism>
<reference evidence="2 3" key="1">
    <citation type="submission" date="2015-09" db="EMBL/GenBank/DDBJ databases">
        <title>Draft genome of the parasitic nematode Teladorsagia circumcincta isolate WARC Sus (inbred).</title>
        <authorList>
            <person name="Mitreva M."/>
        </authorList>
    </citation>
    <scope>NUCLEOTIDE SEQUENCE [LARGE SCALE GENOMIC DNA]</scope>
    <source>
        <strain evidence="2 3">S</strain>
    </source>
</reference>
<dbReference type="Proteomes" id="UP000230423">
    <property type="component" value="Unassembled WGS sequence"/>
</dbReference>
<dbReference type="AlphaFoldDB" id="A0A2G9TCB4"/>
<feature type="region of interest" description="Disordered" evidence="1">
    <location>
        <begin position="123"/>
        <end position="152"/>
    </location>
</feature>
<accession>A0A2G9TCB4</accession>
<keyword evidence="3" id="KW-1185">Reference proteome</keyword>